<evidence type="ECO:0000259" key="7">
    <source>
        <dbReference type="PROSITE" id="PS51012"/>
    </source>
</evidence>
<dbReference type="RefSeq" id="WP_203766790.1">
    <property type="nucleotide sequence ID" value="NZ_BAAABO010000046.1"/>
</dbReference>
<comment type="caution">
    <text evidence="8">The sequence shown here is derived from an EMBL/GenBank/DDBJ whole genome shotgun (WGS) entry which is preliminary data.</text>
</comment>
<proteinExistence type="inferred from homology"/>
<dbReference type="Pfam" id="PF01061">
    <property type="entry name" value="ABC2_membrane"/>
    <property type="match status" value="1"/>
</dbReference>
<dbReference type="Proteomes" id="UP000609879">
    <property type="component" value="Unassembled WGS sequence"/>
</dbReference>
<dbReference type="PANTHER" id="PTHR43027:SF2">
    <property type="entry name" value="TRANSPORT PERMEASE PROTEIN"/>
    <property type="match status" value="1"/>
</dbReference>
<organism evidence="8 9">
    <name type="scientific">Paractinoplanes deccanensis</name>
    <dbReference type="NCBI Taxonomy" id="113561"/>
    <lineage>
        <taxon>Bacteria</taxon>
        <taxon>Bacillati</taxon>
        <taxon>Actinomycetota</taxon>
        <taxon>Actinomycetes</taxon>
        <taxon>Micromonosporales</taxon>
        <taxon>Micromonosporaceae</taxon>
        <taxon>Paractinoplanes</taxon>
    </lineage>
</organism>
<keyword evidence="9" id="KW-1185">Reference proteome</keyword>
<evidence type="ECO:0000256" key="4">
    <source>
        <dbReference type="ARBA" id="ARBA00023136"/>
    </source>
</evidence>
<dbReference type="InterPro" id="IPR000412">
    <property type="entry name" value="ABC_2_transport"/>
</dbReference>
<dbReference type="InterPro" id="IPR013525">
    <property type="entry name" value="ABC2_TM"/>
</dbReference>
<gene>
    <name evidence="8" type="ORF">Ade02nite_44300</name>
</gene>
<reference evidence="8 9" key="1">
    <citation type="submission" date="2021-01" db="EMBL/GenBank/DDBJ databases">
        <title>Whole genome shotgun sequence of Actinoplanes deccanensis NBRC 13994.</title>
        <authorList>
            <person name="Komaki H."/>
            <person name="Tamura T."/>
        </authorList>
    </citation>
    <scope>NUCLEOTIDE SEQUENCE [LARGE SCALE GENOMIC DNA]</scope>
    <source>
        <strain evidence="8 9">NBRC 13994</strain>
    </source>
</reference>
<dbReference type="EMBL" id="BOMI01000084">
    <property type="protein sequence ID" value="GID75789.1"/>
    <property type="molecule type" value="Genomic_DNA"/>
</dbReference>
<dbReference type="InterPro" id="IPR047817">
    <property type="entry name" value="ABC2_TM_bact-type"/>
</dbReference>
<evidence type="ECO:0000256" key="6">
    <source>
        <dbReference type="RuleBase" id="RU361157"/>
    </source>
</evidence>
<feature type="domain" description="ABC transmembrane type-2" evidence="7">
    <location>
        <begin position="20"/>
        <end position="246"/>
    </location>
</feature>
<evidence type="ECO:0000256" key="3">
    <source>
        <dbReference type="ARBA" id="ARBA00022989"/>
    </source>
</evidence>
<keyword evidence="5" id="KW-0046">Antibiotic resistance</keyword>
<dbReference type="PANTHER" id="PTHR43027">
    <property type="entry name" value="DOXORUBICIN RESISTANCE ABC TRANSPORTER PERMEASE PROTEIN DRRC-RELATED"/>
    <property type="match status" value="1"/>
</dbReference>
<feature type="transmembrane region" description="Helical" evidence="6">
    <location>
        <begin position="57"/>
        <end position="80"/>
    </location>
</feature>
<name>A0ABQ3Y717_9ACTN</name>
<feature type="transmembrane region" description="Helical" evidence="6">
    <location>
        <begin position="168"/>
        <end position="186"/>
    </location>
</feature>
<keyword evidence="6" id="KW-0813">Transport</keyword>
<evidence type="ECO:0000256" key="5">
    <source>
        <dbReference type="ARBA" id="ARBA00023251"/>
    </source>
</evidence>
<evidence type="ECO:0000313" key="8">
    <source>
        <dbReference type="EMBL" id="GID75789.1"/>
    </source>
</evidence>
<keyword evidence="3 6" id="KW-1133">Transmembrane helix</keyword>
<comment type="similarity">
    <text evidence="6">Belongs to the ABC-2 integral membrane protein family.</text>
</comment>
<feature type="transmembrane region" description="Helical" evidence="6">
    <location>
        <begin position="101"/>
        <end position="124"/>
    </location>
</feature>
<feature type="transmembrane region" description="Helical" evidence="6">
    <location>
        <begin position="222"/>
        <end position="243"/>
    </location>
</feature>
<feature type="transmembrane region" description="Helical" evidence="6">
    <location>
        <begin position="136"/>
        <end position="161"/>
    </location>
</feature>
<dbReference type="InterPro" id="IPR052902">
    <property type="entry name" value="ABC-2_transporter"/>
</dbReference>
<dbReference type="PIRSF" id="PIRSF006648">
    <property type="entry name" value="DrrB"/>
    <property type="match status" value="1"/>
</dbReference>
<comment type="subcellular location">
    <subcellularLocation>
        <location evidence="6">Cell membrane</location>
        <topology evidence="6">Multi-pass membrane protein</topology>
    </subcellularLocation>
    <subcellularLocation>
        <location evidence="1">Membrane</location>
        <topology evidence="1">Multi-pass membrane protein</topology>
    </subcellularLocation>
</comment>
<accession>A0ABQ3Y717</accession>
<evidence type="ECO:0000256" key="1">
    <source>
        <dbReference type="ARBA" id="ARBA00004141"/>
    </source>
</evidence>
<keyword evidence="6" id="KW-1003">Cell membrane</keyword>
<keyword evidence="2 6" id="KW-0812">Transmembrane</keyword>
<protein>
    <recommendedName>
        <fullName evidence="6">Transport permease protein</fullName>
    </recommendedName>
</protein>
<keyword evidence="4 6" id="KW-0472">Membrane</keyword>
<evidence type="ECO:0000256" key="2">
    <source>
        <dbReference type="ARBA" id="ARBA00022692"/>
    </source>
</evidence>
<dbReference type="PRINTS" id="PR00164">
    <property type="entry name" value="ABC2TRNSPORT"/>
</dbReference>
<dbReference type="PROSITE" id="PS51012">
    <property type="entry name" value="ABC_TM2"/>
    <property type="match status" value="1"/>
</dbReference>
<feature type="transmembrane region" description="Helical" evidence="6">
    <location>
        <begin position="21"/>
        <end position="42"/>
    </location>
</feature>
<evidence type="ECO:0000313" key="9">
    <source>
        <dbReference type="Proteomes" id="UP000609879"/>
    </source>
</evidence>
<sequence>MSVFAKLTLTELRLFLREPMSAFFVLIFPTLLVVILGCVPAFREPQESLDGRRVIDLYVGIAVVLTLAMVAIQIAPAVLATYRERGVLRRFATTPVSPLKLLGAQLVMNLLAAAAATALVLAVGRIVFDVPLAAQFAGFVVAFLLGAAGVLAIGLVVAALVPTGKAGNSVGTLLFFPLMFFAGLWTPREVMPEALRNVADFTPLGAAERALNDAMTGHWPNAVSATVLVGYVAVFGFLAVRWFRWS</sequence>